<dbReference type="EMBL" id="FOYO01000001">
    <property type="protein sequence ID" value="SFR44999.1"/>
    <property type="molecule type" value="Genomic_DNA"/>
</dbReference>
<evidence type="ECO:0000313" key="2">
    <source>
        <dbReference type="Proteomes" id="UP000199658"/>
    </source>
</evidence>
<reference evidence="2" key="1">
    <citation type="submission" date="2016-10" db="EMBL/GenBank/DDBJ databases">
        <authorList>
            <person name="Varghese N."/>
            <person name="Submissions S."/>
        </authorList>
    </citation>
    <scope>NUCLEOTIDE SEQUENCE [LARGE SCALE GENOMIC DNA]</scope>
    <source>
        <strain evidence="2">DSM 26921</strain>
    </source>
</reference>
<name>A0A1I6GSA7_9RHOB</name>
<protein>
    <submittedName>
        <fullName evidence="1">Uncharacterized protein</fullName>
    </submittedName>
</protein>
<proteinExistence type="predicted"/>
<organism evidence="1 2">
    <name type="scientific">Litoreibacter janthinus</name>
    <dbReference type="NCBI Taxonomy" id="670154"/>
    <lineage>
        <taxon>Bacteria</taxon>
        <taxon>Pseudomonadati</taxon>
        <taxon>Pseudomonadota</taxon>
        <taxon>Alphaproteobacteria</taxon>
        <taxon>Rhodobacterales</taxon>
        <taxon>Roseobacteraceae</taxon>
        <taxon>Litoreibacter</taxon>
    </lineage>
</organism>
<dbReference type="AlphaFoldDB" id="A0A1I6GSA7"/>
<sequence length="318" mass="36282">MKVWDKEVLVEEILRRTLEDLYDWTPAVLMPGIGPQHPEVHFEFKERLAAYRSNVNLMLSRKPIEELKSDYLMSVGSTLNPLTKPHGIHFELVNELKGIRKTRPPWFGAGWSERAHLLDVDYWVAAATVEIREAALMLVGVDPRRANFEALFQAYGLDPRTDEVLYFLEEYFDLLDRRFGELTEPPVGIATVELYKWVADSNLKVSVQFERLVERKLGAGPYSEIKLGDKNSPKPKGGFPLIDQTENMHGNTRSMFRRALIAMAMDKYKMETSSDAGKVAKAIVDAGDLIGFNLDKKTMVKELRAGFELYKRANRGDD</sequence>
<gene>
    <name evidence="1" type="ORF">SAMN04488002_1907</name>
</gene>
<accession>A0A1I6GSA7</accession>
<dbReference type="STRING" id="670154.SAMN04488002_1907"/>
<keyword evidence="2" id="KW-1185">Reference proteome</keyword>
<evidence type="ECO:0000313" key="1">
    <source>
        <dbReference type="EMBL" id="SFR44999.1"/>
    </source>
</evidence>
<dbReference type="Proteomes" id="UP000199658">
    <property type="component" value="Unassembled WGS sequence"/>
</dbReference>
<dbReference type="RefSeq" id="WP_090215869.1">
    <property type="nucleotide sequence ID" value="NZ_FOYO01000001.1"/>
</dbReference>